<keyword evidence="4 10" id="KW-1003">Cell membrane</keyword>
<dbReference type="Pfam" id="PF04612">
    <property type="entry name" value="T2SSM"/>
    <property type="match status" value="1"/>
</dbReference>
<dbReference type="InterPro" id="IPR007690">
    <property type="entry name" value="T2SS_GspM"/>
</dbReference>
<dbReference type="RefSeq" id="WP_166847362.1">
    <property type="nucleotide sequence ID" value="NZ_JAAONY010000002.1"/>
</dbReference>
<dbReference type="AlphaFoldDB" id="A0A7X0JT90"/>
<sequence>MWTSLTAKFYALSPRDQRAAIAIGLVLVLALIYSQIMLPSYQHYISQKRNYQDQLALNSWLAENSSVLEQVSLSSTVKKNRTGKSAALSTISESAKKAGIELNRIEPHAERVVVAIDKVSFTDLLEWLQLLSVKHGVDISEASINRIGENLASARLSLNGG</sequence>
<protein>
    <recommendedName>
        <fullName evidence="10">Type II secretion system protein M</fullName>
        <shortName evidence="10">T2SS protein M</shortName>
    </recommendedName>
    <alternativeName>
        <fullName evidence="10">General secretion pathway protein M</fullName>
    </alternativeName>
</protein>
<evidence type="ECO:0000256" key="2">
    <source>
        <dbReference type="ARBA" id="ARBA00010637"/>
    </source>
</evidence>
<comment type="subcellular location">
    <subcellularLocation>
        <location evidence="1">Cell inner membrane</location>
        <topology evidence="1">Single-pass membrane protein</topology>
    </subcellularLocation>
</comment>
<organism evidence="12 13">
    <name type="scientific">Pseudoteredinibacter isoporae</name>
    <dbReference type="NCBI Taxonomy" id="570281"/>
    <lineage>
        <taxon>Bacteria</taxon>
        <taxon>Pseudomonadati</taxon>
        <taxon>Pseudomonadota</taxon>
        <taxon>Gammaproteobacteria</taxon>
        <taxon>Cellvibrionales</taxon>
        <taxon>Cellvibrionaceae</taxon>
        <taxon>Pseudoteredinibacter</taxon>
    </lineage>
</organism>
<dbReference type="EMBL" id="JACHHT010000002">
    <property type="protein sequence ID" value="MBB6521863.1"/>
    <property type="molecule type" value="Genomic_DNA"/>
</dbReference>
<accession>A0A7X0JT90</accession>
<reference evidence="12 13" key="1">
    <citation type="submission" date="2020-08" db="EMBL/GenBank/DDBJ databases">
        <title>Genomic Encyclopedia of Type Strains, Phase IV (KMG-IV): sequencing the most valuable type-strain genomes for metagenomic binning, comparative biology and taxonomic classification.</title>
        <authorList>
            <person name="Goeker M."/>
        </authorList>
    </citation>
    <scope>NUCLEOTIDE SEQUENCE [LARGE SCALE GENOMIC DNA]</scope>
    <source>
        <strain evidence="12 13">DSM 22368</strain>
    </source>
</reference>
<evidence type="ECO:0000256" key="11">
    <source>
        <dbReference type="SAM" id="Phobius"/>
    </source>
</evidence>
<evidence type="ECO:0000256" key="5">
    <source>
        <dbReference type="ARBA" id="ARBA00022519"/>
    </source>
</evidence>
<keyword evidence="8 11" id="KW-1133">Transmembrane helix</keyword>
<dbReference type="Proteomes" id="UP000528457">
    <property type="component" value="Unassembled WGS sequence"/>
</dbReference>
<evidence type="ECO:0000256" key="8">
    <source>
        <dbReference type="ARBA" id="ARBA00022989"/>
    </source>
</evidence>
<keyword evidence="13" id="KW-1185">Reference proteome</keyword>
<evidence type="ECO:0000256" key="10">
    <source>
        <dbReference type="PIRNR" id="PIRNR006291"/>
    </source>
</evidence>
<dbReference type="GO" id="GO:0015627">
    <property type="term" value="C:type II protein secretion system complex"/>
    <property type="evidence" value="ECO:0007669"/>
    <property type="project" value="InterPro"/>
</dbReference>
<keyword evidence="6 11" id="KW-0812">Transmembrane</keyword>
<proteinExistence type="inferred from homology"/>
<evidence type="ECO:0000256" key="6">
    <source>
        <dbReference type="ARBA" id="ARBA00022692"/>
    </source>
</evidence>
<dbReference type="GO" id="GO:0015628">
    <property type="term" value="P:protein secretion by the type II secretion system"/>
    <property type="evidence" value="ECO:0007669"/>
    <property type="project" value="InterPro"/>
</dbReference>
<gene>
    <name evidence="12" type="ORF">HNR48_002148</name>
</gene>
<dbReference type="PIRSF" id="PIRSF006291">
    <property type="entry name" value="GspM"/>
    <property type="match status" value="1"/>
</dbReference>
<comment type="function">
    <text evidence="10">Inner membrane component of the type II secretion system required for the energy-dependent secretion of extracellular factors such as proteases and toxins from the periplasm.</text>
</comment>
<dbReference type="InParanoid" id="A0A7X0JT90"/>
<comment type="caution">
    <text evidence="12">The sequence shown here is derived from an EMBL/GenBank/DDBJ whole genome shotgun (WGS) entry which is preliminary data.</text>
</comment>
<feature type="transmembrane region" description="Helical" evidence="11">
    <location>
        <begin position="20"/>
        <end position="41"/>
    </location>
</feature>
<evidence type="ECO:0000256" key="7">
    <source>
        <dbReference type="ARBA" id="ARBA00022927"/>
    </source>
</evidence>
<dbReference type="FunCoup" id="A0A7X0JT90">
    <property type="interactions" value="40"/>
</dbReference>
<dbReference type="SUPFAM" id="SSF103054">
    <property type="entry name" value="General secretion pathway protein M, EpsM"/>
    <property type="match status" value="1"/>
</dbReference>
<keyword evidence="5 10" id="KW-0997">Cell inner membrane</keyword>
<dbReference type="Gene3D" id="3.30.1360.100">
    <property type="entry name" value="General secretion pathway protein M, EpsM"/>
    <property type="match status" value="1"/>
</dbReference>
<dbReference type="InterPro" id="IPR023229">
    <property type="entry name" value="T2SS_M_periplasmic_sf"/>
</dbReference>
<evidence type="ECO:0000256" key="4">
    <source>
        <dbReference type="ARBA" id="ARBA00022475"/>
    </source>
</evidence>
<dbReference type="GO" id="GO:0005886">
    <property type="term" value="C:plasma membrane"/>
    <property type="evidence" value="ECO:0007669"/>
    <property type="project" value="UniProtKB-SubCell"/>
</dbReference>
<keyword evidence="9 10" id="KW-0472">Membrane</keyword>
<comment type="similarity">
    <text evidence="2 10">Belongs to the GSP M family.</text>
</comment>
<evidence type="ECO:0000256" key="3">
    <source>
        <dbReference type="ARBA" id="ARBA00022448"/>
    </source>
</evidence>
<keyword evidence="7 10" id="KW-0653">Protein transport</keyword>
<name>A0A7X0JT90_9GAMM</name>
<evidence type="ECO:0000313" key="13">
    <source>
        <dbReference type="Proteomes" id="UP000528457"/>
    </source>
</evidence>
<evidence type="ECO:0000256" key="1">
    <source>
        <dbReference type="ARBA" id="ARBA00004377"/>
    </source>
</evidence>
<keyword evidence="3 10" id="KW-0813">Transport</keyword>
<evidence type="ECO:0000313" key="12">
    <source>
        <dbReference type="EMBL" id="MBB6521863.1"/>
    </source>
</evidence>
<evidence type="ECO:0000256" key="9">
    <source>
        <dbReference type="ARBA" id="ARBA00023136"/>
    </source>
</evidence>